<dbReference type="GO" id="GO:0005886">
    <property type="term" value="C:plasma membrane"/>
    <property type="evidence" value="ECO:0007669"/>
    <property type="project" value="UniProtKB-SubCell"/>
</dbReference>
<evidence type="ECO:0000256" key="8">
    <source>
        <dbReference type="SAM" id="Phobius"/>
    </source>
</evidence>
<evidence type="ECO:0000256" key="2">
    <source>
        <dbReference type="ARBA" id="ARBA00008806"/>
    </source>
</evidence>
<dbReference type="Proteomes" id="UP001162740">
    <property type="component" value="Plasmid pGD02.2.2"/>
</dbReference>
<feature type="transmembrane region" description="Helical" evidence="8">
    <location>
        <begin position="46"/>
        <end position="63"/>
    </location>
</feature>
<protein>
    <submittedName>
        <fullName evidence="10">TraM recognition domain-containing protein</fullName>
    </submittedName>
</protein>
<gene>
    <name evidence="10" type="ORF">KUM34_029305</name>
</gene>
<evidence type="ECO:0000256" key="4">
    <source>
        <dbReference type="ARBA" id="ARBA00022692"/>
    </source>
</evidence>
<keyword evidence="6 8" id="KW-0472">Membrane</keyword>
<evidence type="ECO:0000256" key="5">
    <source>
        <dbReference type="ARBA" id="ARBA00022989"/>
    </source>
</evidence>
<comment type="similarity">
    <text evidence="2">Belongs to the VirD4/TraG family.</text>
</comment>
<evidence type="ECO:0000256" key="6">
    <source>
        <dbReference type="ARBA" id="ARBA00023136"/>
    </source>
</evidence>
<dbReference type="PANTHER" id="PTHR37937:SF1">
    <property type="entry name" value="CONJUGATIVE TRANSFER: DNA TRANSPORT"/>
    <property type="match status" value="1"/>
</dbReference>
<feature type="transmembrane region" description="Helical" evidence="8">
    <location>
        <begin position="20"/>
        <end position="40"/>
    </location>
</feature>
<evidence type="ECO:0000259" key="9">
    <source>
        <dbReference type="Pfam" id="PF12696"/>
    </source>
</evidence>
<keyword evidence="10" id="KW-0614">Plasmid</keyword>
<geneLocation type="plasmid" evidence="10 11">
    <name>pGD02.2.2</name>
</geneLocation>
<dbReference type="InterPro" id="IPR003688">
    <property type="entry name" value="TraG/VirD4"/>
</dbReference>
<dbReference type="PANTHER" id="PTHR37937">
    <property type="entry name" value="CONJUGATIVE TRANSFER: DNA TRANSPORT"/>
    <property type="match status" value="1"/>
</dbReference>
<dbReference type="Gene3D" id="3.40.50.300">
    <property type="entry name" value="P-loop containing nucleotide triphosphate hydrolases"/>
    <property type="match status" value="1"/>
</dbReference>
<dbReference type="InterPro" id="IPR051539">
    <property type="entry name" value="T4SS-coupling_protein"/>
</dbReference>
<feature type="region of interest" description="Disordered" evidence="7">
    <location>
        <begin position="596"/>
        <end position="684"/>
    </location>
</feature>
<proteinExistence type="inferred from homology"/>
<accession>A0AA47AAJ5</accession>
<evidence type="ECO:0000256" key="7">
    <source>
        <dbReference type="SAM" id="MobiDB-lite"/>
    </source>
</evidence>
<dbReference type="InterPro" id="IPR027417">
    <property type="entry name" value="P-loop_NTPase"/>
</dbReference>
<dbReference type="SUPFAM" id="SSF52540">
    <property type="entry name" value="P-loop containing nucleoside triphosphate hydrolases"/>
    <property type="match status" value="1"/>
</dbReference>
<dbReference type="Pfam" id="PF12696">
    <property type="entry name" value="TraG-D_C"/>
    <property type="match status" value="1"/>
</dbReference>
<dbReference type="RefSeq" id="WP_229583326.1">
    <property type="nucleotide sequence ID" value="NZ_CP083976.1"/>
</dbReference>
<dbReference type="Pfam" id="PF02534">
    <property type="entry name" value="T4SS-DNA_transf"/>
    <property type="match status" value="1"/>
</dbReference>
<evidence type="ECO:0000256" key="3">
    <source>
        <dbReference type="ARBA" id="ARBA00022475"/>
    </source>
</evidence>
<dbReference type="AlphaFoldDB" id="A0AA47AAJ5"/>
<feature type="domain" description="TraD/TraG TraM recognition site" evidence="9">
    <location>
        <begin position="443"/>
        <end position="566"/>
    </location>
</feature>
<feature type="transmembrane region" description="Helical" evidence="8">
    <location>
        <begin position="70"/>
        <end position="89"/>
    </location>
</feature>
<dbReference type="CDD" id="cd01127">
    <property type="entry name" value="TrwB_TraG_TraD_VirD4"/>
    <property type="match status" value="1"/>
</dbReference>
<feature type="compositionally biased region" description="Basic and acidic residues" evidence="7">
    <location>
        <begin position="641"/>
        <end position="661"/>
    </location>
</feature>
<evidence type="ECO:0000313" key="10">
    <source>
        <dbReference type="EMBL" id="UZF48474.1"/>
    </source>
</evidence>
<dbReference type="EMBL" id="CP083976">
    <property type="protein sequence ID" value="UZF48474.1"/>
    <property type="molecule type" value="Genomic_DNA"/>
</dbReference>
<keyword evidence="4 8" id="KW-0812">Transmembrane</keyword>
<comment type="subcellular location">
    <subcellularLocation>
        <location evidence="1">Cell membrane</location>
        <topology evidence="1">Multi-pass membrane protein</topology>
    </subcellularLocation>
</comment>
<evidence type="ECO:0000313" key="11">
    <source>
        <dbReference type="Proteomes" id="UP001162740"/>
    </source>
</evidence>
<feature type="compositionally biased region" description="Polar residues" evidence="7">
    <location>
        <begin position="669"/>
        <end position="684"/>
    </location>
</feature>
<reference evidence="10 11" key="1">
    <citation type="journal article" date="2021" name="Front. Microbiol.">
        <title>Bacterial Transformation of Aromatic Monomers in Softwood Black Liquor.</title>
        <authorList>
            <person name="Navas L.E."/>
            <person name="Dexter G."/>
            <person name="Liu J."/>
            <person name="Levy-Booth D."/>
            <person name="Cho M."/>
            <person name="Jang S.K."/>
            <person name="Mansfield S.D."/>
            <person name="Renneckar S."/>
            <person name="Mohn W.W."/>
            <person name="Eltis L.D."/>
        </authorList>
    </citation>
    <scope>NUCLEOTIDE SEQUENCE [LARGE SCALE GENOMIC DNA]</scope>
    <source>
        <strain evidence="10 11">GD02</strain>
    </source>
</reference>
<keyword evidence="5 8" id="KW-1133">Transmembrane helix</keyword>
<evidence type="ECO:0000256" key="1">
    <source>
        <dbReference type="ARBA" id="ARBA00004651"/>
    </source>
</evidence>
<dbReference type="InterPro" id="IPR032689">
    <property type="entry name" value="TraG-D_C"/>
</dbReference>
<keyword evidence="3" id="KW-1003">Cell membrane</keyword>
<organism evidence="10 11">
    <name type="scientific">Rhodococcus rhodochrous</name>
    <dbReference type="NCBI Taxonomy" id="1829"/>
    <lineage>
        <taxon>Bacteria</taxon>
        <taxon>Bacillati</taxon>
        <taxon>Actinomycetota</taxon>
        <taxon>Actinomycetes</taxon>
        <taxon>Mycobacteriales</taxon>
        <taxon>Nocardiaceae</taxon>
        <taxon>Rhodococcus</taxon>
    </lineage>
</organism>
<name>A0AA47AAJ5_RHORH</name>
<sequence length="684" mass="74682">MAHTRRDRPRTSSSADEMFLKAFPALLVAAYLPTIAYNVGGGADPTWNPIGLIFALGFGSTSWPTGATIILGVELVLVAAIVGAGWWALRRFGVIETVQGKQFEKRIDRLARTMVDPREVEEADPKHLAATTERLAPAISADHPGHKGILLGHTVVGNRPLYMNWESSAVAFAGTRMGKSASFAIPAICYAPGGVIASSNRGDVYSHTVGIRRQTGRVWLFDLQGVASGNRQQRATFWFNPLRTVTDLPSAAAVCGYFISVATDANARVDAYFDGNARDLFASYMLAAALAGGDIRHVVEWLTNTQSQIPPAVLEQYGYPELARTMRGKQSVNAKQRDGFYDMARRFLSPLDEPRYAETVLPNRRAVIGTDQSGRITISDGEHVHDLPEFIAEEFVKRTDTMYALSKDGPGSSSAITSALIGQILTCAEEYSEQQQSERMPIPFTTVLDECSNIAPLEQLPKWASHFGGRGLILIMFFQSPSQGEKVWGREAFESMVDSCAVTWYGGNVKEDGYLSSLVDAIGTHYVDTESHSRGTGFFSNSQASVSSSWQKENIFEKRDLRALPKTRALVTIGGTTPILVRKAFWGDSPFADAIRQSKQESKHAPAQQKALPVGYSDQPELGTPLLHNADGFEDSTSHQSDADRPARGAGDDDYEHDPPPADKPVAESSRTASLFTSEFMSKE</sequence>